<dbReference type="GO" id="GO:0016787">
    <property type="term" value="F:hydrolase activity"/>
    <property type="evidence" value="ECO:0007669"/>
    <property type="project" value="UniProtKB-KW"/>
</dbReference>
<dbReference type="PANTHER" id="PTHR43689:SF8">
    <property type="entry name" value="ALPHA_BETA-HYDROLASES SUPERFAMILY PROTEIN"/>
    <property type="match status" value="1"/>
</dbReference>
<reference evidence="3" key="1">
    <citation type="submission" date="2018-12" db="EMBL/GenBank/DDBJ databases">
        <title>Tengunoibacter tsumagoiensis gen. nov., sp. nov., Dictyobacter kobayashii sp. nov., D. alpinus sp. nov., and D. joshuensis sp. nov. and description of Dictyobacteraceae fam. nov. within the order Ktedonobacterales isolated from Tengu-no-mugimeshi.</title>
        <authorList>
            <person name="Wang C.M."/>
            <person name="Zheng Y."/>
            <person name="Sakai Y."/>
            <person name="Toyoda A."/>
            <person name="Minakuchi Y."/>
            <person name="Abe K."/>
            <person name="Yokota A."/>
            <person name="Yabe S."/>
        </authorList>
    </citation>
    <scope>NUCLEOTIDE SEQUENCE [LARGE SCALE GENOMIC DNA]</scope>
    <source>
        <strain evidence="3">Uno16</strain>
    </source>
</reference>
<accession>A0A402BF28</accession>
<keyword evidence="2" id="KW-0378">Hydrolase</keyword>
<proteinExistence type="predicted"/>
<evidence type="ECO:0000313" key="2">
    <source>
        <dbReference type="EMBL" id="GCE29867.1"/>
    </source>
</evidence>
<gene>
    <name evidence="2" type="ORF">KDA_53510</name>
</gene>
<comment type="caution">
    <text evidence="2">The sequence shown here is derived from an EMBL/GenBank/DDBJ whole genome shotgun (WGS) entry which is preliminary data.</text>
</comment>
<evidence type="ECO:0000259" key="1">
    <source>
        <dbReference type="Pfam" id="PF00561"/>
    </source>
</evidence>
<evidence type="ECO:0000313" key="3">
    <source>
        <dbReference type="Proteomes" id="UP000287171"/>
    </source>
</evidence>
<dbReference type="PANTHER" id="PTHR43689">
    <property type="entry name" value="HYDROLASE"/>
    <property type="match status" value="1"/>
</dbReference>
<organism evidence="2 3">
    <name type="scientific">Dictyobacter alpinus</name>
    <dbReference type="NCBI Taxonomy" id="2014873"/>
    <lineage>
        <taxon>Bacteria</taxon>
        <taxon>Bacillati</taxon>
        <taxon>Chloroflexota</taxon>
        <taxon>Ktedonobacteria</taxon>
        <taxon>Ktedonobacterales</taxon>
        <taxon>Dictyobacteraceae</taxon>
        <taxon>Dictyobacter</taxon>
    </lineage>
</organism>
<dbReference type="RefSeq" id="WP_126630053.1">
    <property type="nucleotide sequence ID" value="NZ_BIFT01000002.1"/>
</dbReference>
<dbReference type="Pfam" id="PF00561">
    <property type="entry name" value="Abhydrolase_1"/>
    <property type="match status" value="1"/>
</dbReference>
<name>A0A402BF28_9CHLR</name>
<dbReference type="Gene3D" id="3.40.50.1820">
    <property type="entry name" value="alpha/beta hydrolase"/>
    <property type="match status" value="1"/>
</dbReference>
<dbReference type="OrthoDB" id="53505at2"/>
<feature type="domain" description="AB hydrolase-1" evidence="1">
    <location>
        <begin position="56"/>
        <end position="320"/>
    </location>
</feature>
<dbReference type="SUPFAM" id="SSF53474">
    <property type="entry name" value="alpha/beta-Hydrolases"/>
    <property type="match status" value="1"/>
</dbReference>
<dbReference type="Proteomes" id="UP000287171">
    <property type="component" value="Unassembled WGS sequence"/>
</dbReference>
<dbReference type="AlphaFoldDB" id="A0A402BF28"/>
<protein>
    <submittedName>
        <fullName evidence="2">Alpha/beta hydrolase</fullName>
    </submittedName>
</protein>
<sequence>MAVNMLTTLITRKSTQKKLAKDLLITTPDAIVEEGFIKIGGIDQWITIRGEDQHNPVLFFIHGGPASTYSIFTPLLRPWEKYFTLVQWDQRGAGKTFRKNGRTGTGPLTFERLVQDGIEVAEFLRTRISQPIILVGSSVGSFTGTIMARRRPDLFAAYVGTDQNTGPDASELSYQLTLEWLRNAGNTKGVKAVEKLRAKKDQLTPREATRLHQWTIKANPTVPNMIMDLILPAMLTSPNHTLRDLMEYFKGMSFSAEQLAPEMKTIDPRKLGRRFDLPFFVLQGDTDAITPTAAAKAYFDEIEAPYKEFVLIKQAGHLAAFARSEQFLNELLQRVRPLVLHPIINAK</sequence>
<dbReference type="InterPro" id="IPR000073">
    <property type="entry name" value="AB_hydrolase_1"/>
</dbReference>
<dbReference type="InterPro" id="IPR029058">
    <property type="entry name" value="AB_hydrolase_fold"/>
</dbReference>
<dbReference type="EMBL" id="BIFT01000002">
    <property type="protein sequence ID" value="GCE29867.1"/>
    <property type="molecule type" value="Genomic_DNA"/>
</dbReference>
<keyword evidence="3" id="KW-1185">Reference proteome</keyword>